<reference evidence="2" key="1">
    <citation type="submission" date="2022-03" db="EMBL/GenBank/DDBJ databases">
        <authorList>
            <person name="Martin C."/>
        </authorList>
    </citation>
    <scope>NUCLEOTIDE SEQUENCE</scope>
</reference>
<dbReference type="PANTHER" id="PTHR15031:SF6">
    <property type="entry name" value="CARTILAGE INTERMEDIATE LAYER PROTEIN 1-LIKE ISOFORM X1"/>
    <property type="match status" value="1"/>
</dbReference>
<accession>A0A8J1UVP0</accession>
<sequence length="473" mass="52646">MVGDLTFVDNNGDVGSLETFGMFHMEFNDASGKELNIKGDVNMAIRADVIGKELENSTTVKLWSLNPSSGRWEYESTLERVSSSRKKRSQSQQSTDFFVGNTSITDRYWFNFDDDSLNFCFVKIKAYADSNLREPLEWLNTFEPSVISKDISESGMIDGRVLTGSSSSNFGIGSKDDCILTVCRPSNFHAYLFFEDQNGAFSASPRLGGSNQNVPGVTVKVKQLADTIEATRSRVIETEVEPLRSNGPLYQSDTECLSASDTDPHYAFYQNEISLFEYSVCENVMSCTENRHLAWFPLTGNMYRAWYIKVQVVPVSYVKEYTVRVVSKGGMHQDTMGKVFGIREDVTSSQSVCIEFKGSGNIIALSNFSELDVTVIEIYVQGTGCRVKTTADGLEQYRITPVPSNNNQTPPLISFETPLAFGDNFGLYEAENVDMETAKSIAKSRCECSKDDIRNCETPDSESGEAVVIECFS</sequence>
<dbReference type="OrthoDB" id="9929167at2759"/>
<comment type="caution">
    <text evidence="2">The sequence shown here is derived from an EMBL/GenBank/DDBJ whole genome shotgun (WGS) entry which is preliminary data.</text>
</comment>
<dbReference type="PANTHER" id="PTHR15031">
    <property type="entry name" value="CARTILAGE INTERMEDIATE LAYER PROTEIN CLIP"/>
    <property type="match status" value="1"/>
</dbReference>
<feature type="domain" description="Cartilage intermediate layer protein 1/2 C-terminal" evidence="1">
    <location>
        <begin position="283"/>
        <end position="471"/>
    </location>
</feature>
<name>A0A8J1UVP0_OWEFU</name>
<dbReference type="Proteomes" id="UP000749559">
    <property type="component" value="Unassembled WGS sequence"/>
</dbReference>
<organism evidence="2 3">
    <name type="scientific">Owenia fusiformis</name>
    <name type="common">Polychaete worm</name>
    <dbReference type="NCBI Taxonomy" id="6347"/>
    <lineage>
        <taxon>Eukaryota</taxon>
        <taxon>Metazoa</taxon>
        <taxon>Spiralia</taxon>
        <taxon>Lophotrochozoa</taxon>
        <taxon>Annelida</taxon>
        <taxon>Polychaeta</taxon>
        <taxon>Sedentaria</taxon>
        <taxon>Canalipalpata</taxon>
        <taxon>Sabellida</taxon>
        <taxon>Oweniida</taxon>
        <taxon>Oweniidae</taxon>
        <taxon>Owenia</taxon>
    </lineage>
</organism>
<evidence type="ECO:0000313" key="3">
    <source>
        <dbReference type="Proteomes" id="UP000749559"/>
    </source>
</evidence>
<gene>
    <name evidence="2" type="ORF">OFUS_LOCUS26966</name>
</gene>
<keyword evidence="3" id="KW-1185">Reference proteome</keyword>
<evidence type="ECO:0000259" key="1">
    <source>
        <dbReference type="Pfam" id="PF23599"/>
    </source>
</evidence>
<evidence type="ECO:0000313" key="2">
    <source>
        <dbReference type="EMBL" id="CAH1803362.1"/>
    </source>
</evidence>
<dbReference type="InterPro" id="IPR056258">
    <property type="entry name" value="CILP-1/2_C"/>
</dbReference>
<dbReference type="AlphaFoldDB" id="A0A8J1UVP0"/>
<dbReference type="EMBL" id="CAIIXF020000633">
    <property type="protein sequence ID" value="CAH1803362.1"/>
    <property type="molecule type" value="Genomic_DNA"/>
</dbReference>
<protein>
    <recommendedName>
        <fullName evidence="1">Cartilage intermediate layer protein 1/2 C-terminal domain-containing protein</fullName>
    </recommendedName>
</protein>
<dbReference type="InterPro" id="IPR039675">
    <property type="entry name" value="CILP1/CILP2"/>
</dbReference>
<dbReference type="Pfam" id="PF23599">
    <property type="entry name" value="CILP_C"/>
    <property type="match status" value="1"/>
</dbReference>
<proteinExistence type="predicted"/>